<evidence type="ECO:0000259" key="1">
    <source>
        <dbReference type="PROSITE" id="PS50965"/>
    </source>
</evidence>
<protein>
    <recommendedName>
        <fullName evidence="1">NERD domain-containing protein</fullName>
    </recommendedName>
</protein>
<dbReference type="PROSITE" id="PS50965">
    <property type="entry name" value="NERD"/>
    <property type="match status" value="1"/>
</dbReference>
<dbReference type="Proteomes" id="UP000093757">
    <property type="component" value="Unassembled WGS sequence"/>
</dbReference>
<gene>
    <name evidence="2" type="ORF">A9W98_12600</name>
</gene>
<organism evidence="2 3">
    <name type="scientific">Mycobacterium gordonae</name>
    <dbReference type="NCBI Taxonomy" id="1778"/>
    <lineage>
        <taxon>Bacteria</taxon>
        <taxon>Bacillati</taxon>
        <taxon>Actinomycetota</taxon>
        <taxon>Actinomycetes</taxon>
        <taxon>Mycobacteriales</taxon>
        <taxon>Mycobacteriaceae</taxon>
        <taxon>Mycobacterium</taxon>
    </lineage>
</organism>
<proteinExistence type="predicted"/>
<comment type="caution">
    <text evidence="2">The sequence shown here is derived from an EMBL/GenBank/DDBJ whole genome shotgun (WGS) entry which is preliminary data.</text>
</comment>
<reference evidence="2 3" key="1">
    <citation type="submission" date="2016-06" db="EMBL/GenBank/DDBJ databases">
        <authorList>
            <person name="Kjaerup R.B."/>
            <person name="Dalgaard T.S."/>
            <person name="Juul-Madsen H.R."/>
        </authorList>
    </citation>
    <scope>NUCLEOTIDE SEQUENCE [LARGE SCALE GENOMIC DNA]</scope>
    <source>
        <strain evidence="2 3">1245752.6</strain>
    </source>
</reference>
<dbReference type="OrthoDB" id="154268at2"/>
<dbReference type="InterPro" id="IPR054271">
    <property type="entry name" value="DUF7002"/>
</dbReference>
<accession>A0A1A6BKJ2</accession>
<feature type="domain" description="NERD" evidence="1">
    <location>
        <begin position="180"/>
        <end position="219"/>
    </location>
</feature>
<dbReference type="RefSeq" id="WP_065132990.1">
    <property type="nucleotide sequence ID" value="NZ_MAEM01000134.1"/>
</dbReference>
<sequence>MDPDEFVEGYPTLYHMAEQAAWPSIQRHGLLSTAAIVDLFDPSPSVRDAVLSQVRDSSITLRRDGLDDVTIRDQLPLRFLDACLQEGVSRQDFLDALNGRVFFWLTEQRLQRLLNAKAYRGRRHLILSIDTRALLAAYATKIELAPYNTGSAHVPNAPNRGPDVFTSLSDYPFAFWRGKRGRKGEHVVELTVRYSVPDVVAFIQRAELRDNTGETVKVE</sequence>
<name>A0A1A6BKJ2_MYCGO</name>
<dbReference type="EMBL" id="MAEM01000134">
    <property type="protein sequence ID" value="OBS02853.1"/>
    <property type="molecule type" value="Genomic_DNA"/>
</dbReference>
<evidence type="ECO:0000313" key="2">
    <source>
        <dbReference type="EMBL" id="OBS02853.1"/>
    </source>
</evidence>
<dbReference type="AlphaFoldDB" id="A0A1A6BKJ2"/>
<dbReference type="InterPro" id="IPR011528">
    <property type="entry name" value="NERD"/>
</dbReference>
<dbReference type="Pfam" id="PF22531">
    <property type="entry name" value="DUF7002"/>
    <property type="match status" value="1"/>
</dbReference>
<evidence type="ECO:0000313" key="3">
    <source>
        <dbReference type="Proteomes" id="UP000093757"/>
    </source>
</evidence>